<feature type="chain" id="PRO_5026226169" description="DUF6536 domain-containing protein" evidence="2">
    <location>
        <begin position="21"/>
        <end position="598"/>
    </location>
</feature>
<dbReference type="InterPro" id="IPR046623">
    <property type="entry name" value="DUF6536"/>
</dbReference>
<dbReference type="PANTHER" id="PTHR35395">
    <property type="entry name" value="DUF6536 DOMAIN-CONTAINING PROTEIN"/>
    <property type="match status" value="1"/>
</dbReference>
<evidence type="ECO:0000313" key="5">
    <source>
        <dbReference type="Proteomes" id="UP000800041"/>
    </source>
</evidence>
<name>A0A6G1GXE3_9PEZI</name>
<feature type="transmembrane region" description="Helical" evidence="1">
    <location>
        <begin position="549"/>
        <end position="574"/>
    </location>
</feature>
<feature type="domain" description="DUF6536" evidence="3">
    <location>
        <begin position="2"/>
        <end position="146"/>
    </location>
</feature>
<dbReference type="AlphaFoldDB" id="A0A6G1GXE3"/>
<feature type="transmembrane region" description="Helical" evidence="1">
    <location>
        <begin position="106"/>
        <end position="123"/>
    </location>
</feature>
<keyword evidence="1" id="KW-1133">Transmembrane helix</keyword>
<evidence type="ECO:0000259" key="3">
    <source>
        <dbReference type="Pfam" id="PF20163"/>
    </source>
</evidence>
<feature type="transmembrane region" description="Helical" evidence="1">
    <location>
        <begin position="367"/>
        <end position="392"/>
    </location>
</feature>
<dbReference type="Pfam" id="PF20163">
    <property type="entry name" value="DUF6536"/>
    <property type="match status" value="1"/>
</dbReference>
<feature type="transmembrane region" description="Helical" evidence="1">
    <location>
        <begin position="484"/>
        <end position="509"/>
    </location>
</feature>
<protein>
    <recommendedName>
        <fullName evidence="3">DUF6536 domain-containing protein</fullName>
    </recommendedName>
</protein>
<evidence type="ECO:0000256" key="2">
    <source>
        <dbReference type="SAM" id="SignalP"/>
    </source>
</evidence>
<dbReference type="EMBL" id="ML977161">
    <property type="protein sequence ID" value="KAF1985605.1"/>
    <property type="molecule type" value="Genomic_DNA"/>
</dbReference>
<feature type="transmembrane region" description="Helical" evidence="1">
    <location>
        <begin position="441"/>
        <end position="463"/>
    </location>
</feature>
<organism evidence="4 5">
    <name type="scientific">Aulographum hederae CBS 113979</name>
    <dbReference type="NCBI Taxonomy" id="1176131"/>
    <lineage>
        <taxon>Eukaryota</taxon>
        <taxon>Fungi</taxon>
        <taxon>Dikarya</taxon>
        <taxon>Ascomycota</taxon>
        <taxon>Pezizomycotina</taxon>
        <taxon>Dothideomycetes</taxon>
        <taxon>Pleosporomycetidae</taxon>
        <taxon>Aulographales</taxon>
        <taxon>Aulographaceae</taxon>
    </lineage>
</organism>
<gene>
    <name evidence="4" type="ORF">K402DRAFT_307201</name>
</gene>
<proteinExistence type="predicted"/>
<dbReference type="Proteomes" id="UP000800041">
    <property type="component" value="Unassembled WGS sequence"/>
</dbReference>
<feature type="transmembrane region" description="Helical" evidence="1">
    <location>
        <begin position="44"/>
        <end position="66"/>
    </location>
</feature>
<keyword evidence="1" id="KW-0812">Transmembrane</keyword>
<feature type="transmembrane region" description="Helical" evidence="1">
    <location>
        <begin position="279"/>
        <end position="301"/>
    </location>
</feature>
<keyword evidence="2" id="KW-0732">Signal</keyword>
<feature type="non-terminal residue" evidence="4">
    <location>
        <position position="1"/>
    </location>
</feature>
<accession>A0A6G1GXE3</accession>
<dbReference type="OrthoDB" id="5429634at2759"/>
<evidence type="ECO:0000256" key="1">
    <source>
        <dbReference type="SAM" id="Phobius"/>
    </source>
</evidence>
<keyword evidence="1" id="KW-0472">Membrane</keyword>
<evidence type="ECO:0000313" key="4">
    <source>
        <dbReference type="EMBL" id="KAF1985605.1"/>
    </source>
</evidence>
<sequence length="598" mass="65285">ACAVLSLLVLIINLTAIVIAIRSDSTNVGTSILLRGSCSLVSNTNIAAHVVLNILGTLLLGASSYAMQVAIAPTRQDIDEAHRVRHWLDIGVPSFRNLRRVSRSRAVCWTLLLLSSLPLHLIYNSSILASQVANEYLVTELDESFLHSGTSTELLVFHNILQDASKWDNLTLESCANAYSDPTMTSYRTLVLIVQPESGKETLPGLFRTVAGKTWMCNQPPGVVAPDGADSNGLSSFSCNPSRAAFGQRRNGSKRNWQKPNNPRYCLAEPVEEDCKLELSIPFVATVCVANVVKIAVILLLSFNMRSSSLNTFGDAIASFLERPDDSTVGFCQHDAESLKQAWTSYQQPTPVPWHIRRRRQFSALSLPRILLSSLVFIVSLITTATLLALAIRADSARGTLSSTFTTAAFTSKDHFSIIGFESMANATLPGLVLLVNTPQLLISFLYFLYNALLTCFLQAREWNSFSLRRQRLRVSKPRDGQRATYWLQIPPHYAVPMVLFSVSMHWLISQSIFLSKVQFLDFLGRPSERFGAGGYGNMYGEYPGEVLAAGYSSMGIAVSLALGVVAVVVLVGVGARRLEGDMVVVGSCSAGIAAACH</sequence>
<reference evidence="4" key="1">
    <citation type="journal article" date="2020" name="Stud. Mycol.">
        <title>101 Dothideomycetes genomes: a test case for predicting lifestyles and emergence of pathogens.</title>
        <authorList>
            <person name="Haridas S."/>
            <person name="Albert R."/>
            <person name="Binder M."/>
            <person name="Bloem J."/>
            <person name="Labutti K."/>
            <person name="Salamov A."/>
            <person name="Andreopoulos B."/>
            <person name="Baker S."/>
            <person name="Barry K."/>
            <person name="Bills G."/>
            <person name="Bluhm B."/>
            <person name="Cannon C."/>
            <person name="Castanera R."/>
            <person name="Culley D."/>
            <person name="Daum C."/>
            <person name="Ezra D."/>
            <person name="Gonzalez J."/>
            <person name="Henrissat B."/>
            <person name="Kuo A."/>
            <person name="Liang C."/>
            <person name="Lipzen A."/>
            <person name="Lutzoni F."/>
            <person name="Magnuson J."/>
            <person name="Mondo S."/>
            <person name="Nolan M."/>
            <person name="Ohm R."/>
            <person name="Pangilinan J."/>
            <person name="Park H.-J."/>
            <person name="Ramirez L."/>
            <person name="Alfaro M."/>
            <person name="Sun H."/>
            <person name="Tritt A."/>
            <person name="Yoshinaga Y."/>
            <person name="Zwiers L.-H."/>
            <person name="Turgeon B."/>
            <person name="Goodwin S."/>
            <person name="Spatafora J."/>
            <person name="Crous P."/>
            <person name="Grigoriev I."/>
        </authorList>
    </citation>
    <scope>NUCLEOTIDE SEQUENCE</scope>
    <source>
        <strain evidence="4">CBS 113979</strain>
    </source>
</reference>
<feature type="non-terminal residue" evidence="4">
    <location>
        <position position="598"/>
    </location>
</feature>
<feature type="signal peptide" evidence="2">
    <location>
        <begin position="1"/>
        <end position="20"/>
    </location>
</feature>
<dbReference type="PANTHER" id="PTHR35395:SF1">
    <property type="entry name" value="DUF6536 DOMAIN-CONTAINING PROTEIN"/>
    <property type="match status" value="1"/>
</dbReference>
<keyword evidence="5" id="KW-1185">Reference proteome</keyword>